<sequence length="2218" mass="234684">MPDSQHSQDMTEDEQRREQAGEAAETPEAPQPSELMSDPQTVASAMELPETPEPLAADSLPREWSGVIEMGDPDCSPSEAVDPNIVQTHSGVSAHEEEEEEEVVVVVDGVASKVANCIEQLRSTSTSVEEKEMISKILFELVDTQEDARAAVGSHPQAVPSLVALLRSGSLAARVNAAANLGVLCKEEDLRVKVLLGGCIPPLLALLKSNSSEAQTVAADALNAVSQGGSKDHVGSKIFSTEGVVVSLWEQLQPRLALDPSLPGLLTGALRNLCSSSEGFWPATLDAGGVGILVRLLASGHPQAERNAASLLASLMTAVEESGELVLHAGAMGPLLQLLSNDDVSVRAEAAGALRALSAQNWESRHAIKGAGGMEKLISATVGPSKESAQDRFTQALQENALGASANILGGLPALVVNLGEIIDSKGQSGAKIADAIGAMAYALMVLDDGDEAAGAVDPLHVEEVLMKHLGHRTSVLIQERVVEALASLYGNGYLARGVEHAEGKKTVVGLIMMTSGEMQESLTMSLMDICCGHRDLWQALRGREGVQLLISLLGQPAEQQQEHAAALLSILTQEIDESKWAITAAGGIPPLVQLLECGSEKAKEDSANVLGNLCNHSEDIRVCVETAEAVPALLGLLKHAGFKGQGIAAAALTQLVRDSDASTISQLTALLTGELPVSKVHVLHLVGCLLSVASQEDIFQEGAPAYEALEILIELLASGKDETQEHSASVLAEIFAFRPDVCESPDIVKAIAPLIRLVSEGSEQIALQAARAVAALFGCIRQNQKVAEAGKDAILPLINLARSSSISVAEVATTAVANLLLDVEVAEKAPAEDIILPLTRVLREGSLAGKEHAAGAVARLLRSRHVDDVLVESVHQCGTVLALVSLLAATNSEESSTSEALEALASLARTTRRSGPFTHPPWAVLAETPFSMSPLVTHLAVGEPTVQEKAIEVLSRLCRDQPAVLGDLIADNPKCIAALADRIIQSSSLEVKVGGTALLICAAKEHRLVSMVALREAGFSVELIRSLVDMISFKSVEEAGDDAVTSDTEEEVIFSVDESGVARRKEKTQGGADADTFLDYGPAQISGGTAALWLLCVIASHDGLSKLAITDASAIEVVTEKLAIFAPNAREAEVEDNGSTWVSALLLAILFSDRDVTRAPATMRAIPSLATLLKSQETIDRYFAAQALASLVCNGNRGTLLAVANSGAAGGLIHMLGMSASDISELVALSEEFALPGHPDEVALERLFRVDDIRVGATARKAIPMLVDLLKPLADRPGAPPLALGLLSQLAEDNHVNKLAMAEAGALDGLTKYLSIGPKDAIEEATADLLRILFTTPELRRHDSAVGAVEQLVAVLRFGTRGSRLSAARALQGLFAAEHIRMSYAAGQAIAPLVEMLSSGVEKEQRVAIGALITLSEDNPSKVLAIADSEANAVEGVCRVLLSDCSLELKEETANLCRTLFNNPRVRSTPEATCCISPLVALLDVDSPSAQYAGACALDNLLDDEQQAEAVAANGAVVPLVDLVVGTNFGLHEAAVSGLIKLAKDRPLCKLDMVKGGIIDNVLDILLEAPDSLCALCAELLRILTNNSSIAKGVAAAKVVEPLFYCLTRPDLSTSGQHSAMQVLVNILEKPQRLANLTLTPNQAIEPLVLLLDSPSQPVQQLAAELLSHLLAQEQFQRDVFTQQAVVPLVRLVGVGVPSLQKEAIRALESASNSWPNAIADAGGIIELSALLLQTDPQLPHALWEAAALVLSNVLRFSSQYYFKVPPAVLVKLLRSSNEATVVVALSALILLEREDSSSAEGMTEAGAVEALLELLRCHQCEEAAARLLEALFNNFKVRDTKAARLAIAPLSQYLLDPQTRTQPARLLAALALGDLFQHEGLSRSNDAVSACRALVSLLEDQPTEEMKMVSVCALQNLVVSSRANKRAVAEAGGVQVVQELLASSNSESAGQAAILIRQLFANHTIQEYASSEMIRALAAALEKDLWATASVNEDVARALTVMLGNFPRLRSTDEATQSIAQLVGALKAGNEVAQEAALDALFLLQEDWLDSPAEVGKAQAMAAAEAIPILQYLVREGPPRFAEKAEILLQCLPGSLVVTVKQGHNLKQSVGSTNAFCKLTLGNGPPRQTKVVSQSVSPQWKQGFAWAFDNPPKGQKLHIACKNKGAFGKGSLGKVTIQIDRVVMQGTISGQYTLQPETNRDGTPRTLEVEFQWSNR</sequence>
<dbReference type="Gramene" id="Pp3c19_16600V3.1">
    <property type="protein sequence ID" value="Pp3c19_16600V3.1"/>
    <property type="gene ID" value="Pp3c19_16600"/>
</dbReference>
<dbReference type="RefSeq" id="XP_024403315.1">
    <property type="nucleotide sequence ID" value="XM_024547547.2"/>
</dbReference>
<dbReference type="OrthoDB" id="7537227at2759"/>
<organism evidence="4">
    <name type="scientific">Physcomitrium patens</name>
    <name type="common">Spreading-leaved earth moss</name>
    <name type="synonym">Physcomitrella patens</name>
    <dbReference type="NCBI Taxonomy" id="3218"/>
    <lineage>
        <taxon>Eukaryota</taxon>
        <taxon>Viridiplantae</taxon>
        <taxon>Streptophyta</taxon>
        <taxon>Embryophyta</taxon>
        <taxon>Bryophyta</taxon>
        <taxon>Bryophytina</taxon>
        <taxon>Bryopsida</taxon>
        <taxon>Funariidae</taxon>
        <taxon>Funariales</taxon>
        <taxon>Funariaceae</taxon>
        <taxon>Physcomitrium</taxon>
    </lineage>
</organism>
<dbReference type="PROSITE" id="PS50176">
    <property type="entry name" value="ARM_REPEAT"/>
    <property type="match status" value="5"/>
</dbReference>
<evidence type="ECO:0000313" key="6">
    <source>
        <dbReference type="EnsemblPlants" id="Pp3c19_16450V3.1"/>
    </source>
</evidence>
<dbReference type="PROSITE" id="PS50004">
    <property type="entry name" value="C2"/>
    <property type="match status" value="1"/>
</dbReference>
<dbReference type="FunCoup" id="A0A2K1IYN8">
    <property type="interactions" value="2355"/>
</dbReference>
<dbReference type="InterPro" id="IPR011989">
    <property type="entry name" value="ARM-like"/>
</dbReference>
<dbReference type="GeneID" id="112295691"/>
<dbReference type="EMBL" id="ABEU02000019">
    <property type="protein sequence ID" value="PNR34397.1"/>
    <property type="molecule type" value="Genomic_DNA"/>
</dbReference>
<feature type="repeat" description="ARM" evidence="1">
    <location>
        <begin position="879"/>
        <end position="909"/>
    </location>
</feature>
<dbReference type="EnsemblPlants" id="Pp3c19_16450V3.1">
    <property type="protein sequence ID" value="Pp3c19_16450V3.1"/>
    <property type="gene ID" value="Pp3c19_16450"/>
</dbReference>
<dbReference type="EnsemblPlants" id="Pp3c19_16600V3.1">
    <property type="protein sequence ID" value="Pp3c19_16600V3.1"/>
    <property type="gene ID" value="Pp3c19_16600"/>
</dbReference>
<dbReference type="Pfam" id="PF00514">
    <property type="entry name" value="Arm"/>
    <property type="match status" value="1"/>
</dbReference>
<evidence type="ECO:0000313" key="7">
    <source>
        <dbReference type="EnsemblPlants" id="Pp3c19_16600V3.1"/>
    </source>
</evidence>
<gene>
    <name evidence="7" type="primary">LOC112295691</name>
    <name evidence="6" type="synonym">LOC112295748</name>
    <name evidence="4" type="ORF">PHYPA_024209</name>
    <name evidence="5" type="ORF">PHYPA_024214</name>
</gene>
<keyword evidence="8" id="KW-1185">Reference proteome</keyword>
<feature type="repeat" description="ARM" evidence="1">
    <location>
        <begin position="1891"/>
        <end position="1934"/>
    </location>
</feature>
<dbReference type="PANTHER" id="PTHR46369:SF2">
    <property type="entry name" value="PROTEIN CELLULOSE SYNTHASE INTERACTIVE 1"/>
    <property type="match status" value="1"/>
</dbReference>
<feature type="repeat" description="ARM" evidence="1">
    <location>
        <begin position="330"/>
        <end position="372"/>
    </location>
</feature>
<feature type="repeat" description="ARM" evidence="1">
    <location>
        <begin position="587"/>
        <end position="620"/>
    </location>
</feature>
<dbReference type="InterPro" id="IPR035892">
    <property type="entry name" value="C2_domain_sf"/>
</dbReference>
<evidence type="ECO:0000313" key="8">
    <source>
        <dbReference type="Proteomes" id="UP000006727"/>
    </source>
</evidence>
<dbReference type="Gene3D" id="2.60.40.150">
    <property type="entry name" value="C2 domain"/>
    <property type="match status" value="1"/>
</dbReference>
<evidence type="ECO:0000313" key="4">
    <source>
        <dbReference type="EMBL" id="PNR34392.1"/>
    </source>
</evidence>
<name>A0A2K1IYN8_PHYPA</name>
<dbReference type="PaxDb" id="3218-PP1S20_50V6.1"/>
<dbReference type="InterPro" id="IPR016024">
    <property type="entry name" value="ARM-type_fold"/>
</dbReference>
<dbReference type="STRING" id="3218.A0A2K1IYN8"/>
<feature type="repeat" description="ARM" evidence="1">
    <location>
        <begin position="1262"/>
        <end position="1306"/>
    </location>
</feature>
<dbReference type="CDD" id="cd00030">
    <property type="entry name" value="C2"/>
    <property type="match status" value="1"/>
</dbReference>
<dbReference type="EMBL" id="ABEU02000019">
    <property type="protein sequence ID" value="PNR34392.1"/>
    <property type="molecule type" value="Genomic_DNA"/>
</dbReference>
<dbReference type="Gramene" id="Pp3c19_16450V3.2">
    <property type="protein sequence ID" value="Pp3c19_16450V3.2"/>
    <property type="gene ID" value="Pp3c19_16450"/>
</dbReference>
<proteinExistence type="predicted"/>
<dbReference type="SUPFAM" id="SSF48371">
    <property type="entry name" value="ARM repeat"/>
    <property type="match status" value="5"/>
</dbReference>
<dbReference type="SUPFAM" id="SSF49562">
    <property type="entry name" value="C2 domain (Calcium/lipid-binding domain, CaLB)"/>
    <property type="match status" value="1"/>
</dbReference>
<dbReference type="GO" id="GO:0008017">
    <property type="term" value="F:microtubule binding"/>
    <property type="evidence" value="ECO:0007669"/>
    <property type="project" value="InterPro"/>
</dbReference>
<dbReference type="InterPro" id="IPR058678">
    <property type="entry name" value="ARM_PUB"/>
</dbReference>
<feature type="domain" description="C2" evidence="3">
    <location>
        <begin position="2077"/>
        <end position="2194"/>
    </location>
</feature>
<evidence type="ECO:0000256" key="2">
    <source>
        <dbReference type="SAM" id="MobiDB-lite"/>
    </source>
</evidence>
<reference evidence="6" key="3">
    <citation type="submission" date="2020-12" db="UniProtKB">
        <authorList>
            <consortium name="EnsemblPlants"/>
        </authorList>
    </citation>
    <scope>IDENTIFICATION</scope>
</reference>
<reference evidence="4 8" key="1">
    <citation type="journal article" date="2008" name="Science">
        <title>The Physcomitrella genome reveals evolutionary insights into the conquest of land by plants.</title>
        <authorList>
            <person name="Rensing S."/>
            <person name="Lang D."/>
            <person name="Zimmer A."/>
            <person name="Terry A."/>
            <person name="Salamov A."/>
            <person name="Shapiro H."/>
            <person name="Nishiyama T."/>
            <person name="Perroud P.-F."/>
            <person name="Lindquist E."/>
            <person name="Kamisugi Y."/>
            <person name="Tanahashi T."/>
            <person name="Sakakibara K."/>
            <person name="Fujita T."/>
            <person name="Oishi K."/>
            <person name="Shin-I T."/>
            <person name="Kuroki Y."/>
            <person name="Toyoda A."/>
            <person name="Suzuki Y."/>
            <person name="Hashimoto A."/>
            <person name="Yamaguchi K."/>
            <person name="Sugano A."/>
            <person name="Kohara Y."/>
            <person name="Fujiyama A."/>
            <person name="Anterola A."/>
            <person name="Aoki S."/>
            <person name="Ashton N."/>
            <person name="Barbazuk W.B."/>
            <person name="Barker E."/>
            <person name="Bennetzen J."/>
            <person name="Bezanilla M."/>
            <person name="Blankenship R."/>
            <person name="Cho S.H."/>
            <person name="Dutcher S."/>
            <person name="Estelle M."/>
            <person name="Fawcett J.A."/>
            <person name="Gundlach H."/>
            <person name="Hanada K."/>
            <person name="Heyl A."/>
            <person name="Hicks K.A."/>
            <person name="Hugh J."/>
            <person name="Lohr M."/>
            <person name="Mayer K."/>
            <person name="Melkozernov A."/>
            <person name="Murata T."/>
            <person name="Nelson D."/>
            <person name="Pils B."/>
            <person name="Prigge M."/>
            <person name="Reiss B."/>
            <person name="Renner T."/>
            <person name="Rombauts S."/>
            <person name="Rushton P."/>
            <person name="Sanderfoot A."/>
            <person name="Schween G."/>
            <person name="Shiu S.-H."/>
            <person name="Stueber K."/>
            <person name="Theodoulou F.L."/>
            <person name="Tu H."/>
            <person name="Van de Peer Y."/>
            <person name="Verrier P.J."/>
            <person name="Waters E."/>
            <person name="Wood A."/>
            <person name="Yang L."/>
            <person name="Cove D."/>
            <person name="Cuming A."/>
            <person name="Hasebe M."/>
            <person name="Lucas S."/>
            <person name="Mishler D.B."/>
            <person name="Reski R."/>
            <person name="Grigoriev I."/>
            <person name="Quatrano R.S."/>
            <person name="Boore J.L."/>
        </authorList>
    </citation>
    <scope>NUCLEOTIDE SEQUENCE [LARGE SCALE GENOMIC DNA]</scope>
    <source>
        <strain evidence="6 8">cv. Gransden 2004</strain>
    </source>
</reference>
<dbReference type="PANTHER" id="PTHR46369">
    <property type="entry name" value="PROTEIN CELLULOSE SYNTHASE INTERACTIVE 1"/>
    <property type="match status" value="1"/>
</dbReference>
<evidence type="ECO:0000313" key="5">
    <source>
        <dbReference type="EMBL" id="PNR34397.1"/>
    </source>
</evidence>
<dbReference type="SMART" id="SM00239">
    <property type="entry name" value="C2"/>
    <property type="match status" value="1"/>
</dbReference>
<dbReference type="GO" id="GO:2001006">
    <property type="term" value="P:regulation of cellulose biosynthetic process"/>
    <property type="evidence" value="ECO:0007669"/>
    <property type="project" value="InterPro"/>
</dbReference>
<protein>
    <recommendedName>
        <fullName evidence="3">C2 domain-containing protein</fullName>
    </recommendedName>
</protein>
<dbReference type="InterPro" id="IPR000225">
    <property type="entry name" value="Armadillo"/>
</dbReference>
<dbReference type="InterPro" id="IPR044297">
    <property type="entry name" value="CSI1/2/3"/>
</dbReference>
<dbReference type="EnsemblPlants" id="Pp3c19_16600V3.2">
    <property type="protein sequence ID" value="Pp3c19_16600V3.2"/>
    <property type="gene ID" value="Pp3c19_16600"/>
</dbReference>
<dbReference type="GO" id="GO:0051211">
    <property type="term" value="P:anisotropic cell growth"/>
    <property type="evidence" value="ECO:0007669"/>
    <property type="project" value="InterPro"/>
</dbReference>
<dbReference type="SMART" id="SM00185">
    <property type="entry name" value="ARM"/>
    <property type="match status" value="21"/>
</dbReference>
<dbReference type="KEGG" id="ppp:112295691"/>
<dbReference type="Proteomes" id="UP000006727">
    <property type="component" value="Chromosome 19"/>
</dbReference>
<dbReference type="InterPro" id="IPR000008">
    <property type="entry name" value="C2_dom"/>
</dbReference>
<reference evidence="4 8" key="2">
    <citation type="journal article" date="2018" name="Plant J.">
        <title>The Physcomitrella patens chromosome-scale assembly reveals moss genome structure and evolution.</title>
        <authorList>
            <person name="Lang D."/>
            <person name="Ullrich K.K."/>
            <person name="Murat F."/>
            <person name="Fuchs J."/>
            <person name="Jenkins J."/>
            <person name="Haas F.B."/>
            <person name="Piednoel M."/>
            <person name="Gundlach H."/>
            <person name="Van Bel M."/>
            <person name="Meyberg R."/>
            <person name="Vives C."/>
            <person name="Morata J."/>
            <person name="Symeonidi A."/>
            <person name="Hiss M."/>
            <person name="Muchero W."/>
            <person name="Kamisugi Y."/>
            <person name="Saleh O."/>
            <person name="Blanc G."/>
            <person name="Decker E.L."/>
            <person name="van Gessel N."/>
            <person name="Grimwood J."/>
            <person name="Hayes R.D."/>
            <person name="Graham S.W."/>
            <person name="Gunter L.E."/>
            <person name="McDaniel S.F."/>
            <person name="Hoernstein S.N.W."/>
            <person name="Larsson A."/>
            <person name="Li F.W."/>
            <person name="Perroud P.F."/>
            <person name="Phillips J."/>
            <person name="Ranjan P."/>
            <person name="Rokshar D.S."/>
            <person name="Rothfels C.J."/>
            <person name="Schneider L."/>
            <person name="Shu S."/>
            <person name="Stevenson D.W."/>
            <person name="Thummler F."/>
            <person name="Tillich M."/>
            <person name="Villarreal Aguilar J.C."/>
            <person name="Widiez T."/>
            <person name="Wong G.K."/>
            <person name="Wymore A."/>
            <person name="Zhang Y."/>
            <person name="Zimmer A.D."/>
            <person name="Quatrano R.S."/>
            <person name="Mayer K.F.X."/>
            <person name="Goodstein D."/>
            <person name="Casacuberta J.M."/>
            <person name="Vandepoele K."/>
            <person name="Reski R."/>
            <person name="Cuming A.C."/>
            <person name="Tuskan G.A."/>
            <person name="Maumus F."/>
            <person name="Salse J."/>
            <person name="Schmutz J."/>
            <person name="Rensing S.A."/>
        </authorList>
    </citation>
    <scope>NUCLEOTIDE SEQUENCE [LARGE SCALE GENOMIC DNA]</scope>
    <source>
        <strain evidence="6 8">cv. Gransden 2004</strain>
    </source>
</reference>
<dbReference type="Pfam" id="PF00168">
    <property type="entry name" value="C2"/>
    <property type="match status" value="1"/>
</dbReference>
<dbReference type="GO" id="GO:0010330">
    <property type="term" value="C:cellulose synthase complex"/>
    <property type="evidence" value="ECO:0007669"/>
    <property type="project" value="InterPro"/>
</dbReference>
<evidence type="ECO:0000256" key="1">
    <source>
        <dbReference type="PROSITE-ProRule" id="PRU00259"/>
    </source>
</evidence>
<dbReference type="Gene3D" id="1.25.10.10">
    <property type="entry name" value="Leucine-rich Repeat Variant"/>
    <property type="match status" value="10"/>
</dbReference>
<evidence type="ECO:0000259" key="3">
    <source>
        <dbReference type="PROSITE" id="PS50004"/>
    </source>
</evidence>
<feature type="region of interest" description="Disordered" evidence="2">
    <location>
        <begin position="1"/>
        <end position="60"/>
    </location>
</feature>
<dbReference type="Gramene" id="Pp3c19_16600V3.2">
    <property type="protein sequence ID" value="Pp3c19_16600V3.2"/>
    <property type="gene ID" value="Pp3c19_16600"/>
</dbReference>
<dbReference type="Pfam" id="PF25598">
    <property type="entry name" value="ARM_PUB"/>
    <property type="match status" value="1"/>
</dbReference>
<accession>A0A2K1IYN8</accession>
<dbReference type="EnsemblPlants" id="Pp3c19_16450V3.2">
    <property type="protein sequence ID" value="Pp3c19_16450V3.2"/>
    <property type="gene ID" value="Pp3c19_16450"/>
</dbReference>
<dbReference type="Gramene" id="Pp3c19_16450V3.1">
    <property type="protein sequence ID" value="Pp3c19_16450V3.1"/>
    <property type="gene ID" value="Pp3c19_16450"/>
</dbReference>